<dbReference type="Proteomes" id="UP000237194">
    <property type="component" value="Unassembled WGS sequence"/>
</dbReference>
<reference evidence="1 2" key="2">
    <citation type="submission" date="2018-03" db="EMBL/GenBank/DDBJ databases">
        <title>Draft genome of Pseudomonas putida strain KT-27.</title>
        <authorList>
            <person name="Yoshizawa S."/>
            <person name="Khan N.H."/>
            <person name="Nishimura M."/>
            <person name="Chiura H.X."/>
            <person name="Ogura Y."/>
            <person name="Hayashi T."/>
            <person name="Kogure K."/>
        </authorList>
    </citation>
    <scope>NUCLEOTIDE SEQUENCE [LARGE SCALE GENOMIC DNA]</scope>
    <source>
        <strain evidence="1 2">KT-27</strain>
    </source>
</reference>
<comment type="caution">
    <text evidence="1">The sequence shown here is derived from an EMBL/GenBank/DDBJ whole genome shotgun (WGS) entry which is preliminary data.</text>
</comment>
<accession>A0A2S3W9F2</accession>
<gene>
    <name evidence="1" type="ORF">BGP80_06055</name>
</gene>
<reference evidence="1 2" key="1">
    <citation type="submission" date="2016-08" db="EMBL/GenBank/DDBJ databases">
        <authorList>
            <person name="Seilhamer J.J."/>
        </authorList>
    </citation>
    <scope>NUCLEOTIDE SEQUENCE [LARGE SCALE GENOMIC DNA]</scope>
    <source>
        <strain evidence="1 2">KT-27</strain>
    </source>
</reference>
<dbReference type="AlphaFoldDB" id="A0A2S3W9F2"/>
<sequence>MSDINNIQSSNTAILVQDSLLACGAGMSLQSRNDVKNAFHFATLVADKLYDPQVQSKAWYDQFLKVMQDCGFVAARRSFELETASSVTVTVGAVVFRVMAAAGTAVLGGPIGDALGTLAKKAMEKLGSIEGEKRVFITDRKNKQRGMVGLGACIETPDGEVVLVMSCVNAAAPKANTDLLGVEWNITSSEYYAGSAVLSLNRTIYDRVRDHVENKLGVRSVEDILEYEI</sequence>
<name>A0A2S3W9F2_PSEPU</name>
<organism evidence="1 2">
    <name type="scientific">Pseudomonas putida</name>
    <name type="common">Arthrobacter siderocapsulatus</name>
    <dbReference type="NCBI Taxonomy" id="303"/>
    <lineage>
        <taxon>Bacteria</taxon>
        <taxon>Pseudomonadati</taxon>
        <taxon>Pseudomonadota</taxon>
        <taxon>Gammaproteobacteria</taxon>
        <taxon>Pseudomonadales</taxon>
        <taxon>Pseudomonadaceae</taxon>
        <taxon>Pseudomonas</taxon>
    </lineage>
</organism>
<evidence type="ECO:0000313" key="1">
    <source>
        <dbReference type="EMBL" id="POF87555.1"/>
    </source>
</evidence>
<evidence type="ECO:0000313" key="2">
    <source>
        <dbReference type="Proteomes" id="UP000237194"/>
    </source>
</evidence>
<dbReference type="RefSeq" id="WP_103435896.1">
    <property type="nucleotide sequence ID" value="NZ_MIND01000018.1"/>
</dbReference>
<proteinExistence type="predicted"/>
<protein>
    <submittedName>
        <fullName evidence="1">Uncharacterized protein</fullName>
    </submittedName>
</protein>
<dbReference type="EMBL" id="MIND01000018">
    <property type="protein sequence ID" value="POF87555.1"/>
    <property type="molecule type" value="Genomic_DNA"/>
</dbReference>